<keyword evidence="3" id="KW-0597">Phosphoprotein</keyword>
<feature type="transmembrane region" description="Helical" evidence="9">
    <location>
        <begin position="40"/>
        <end position="59"/>
    </location>
</feature>
<dbReference type="Pfam" id="PF07730">
    <property type="entry name" value="HisKA_3"/>
    <property type="match status" value="1"/>
</dbReference>
<proteinExistence type="predicted"/>
<dbReference type="GO" id="GO:0005524">
    <property type="term" value="F:ATP binding"/>
    <property type="evidence" value="ECO:0007669"/>
    <property type="project" value="UniProtKB-KW"/>
</dbReference>
<organism evidence="11 12">
    <name type="scientific">Microlunatus elymi</name>
    <dbReference type="NCBI Taxonomy" id="2596828"/>
    <lineage>
        <taxon>Bacteria</taxon>
        <taxon>Bacillati</taxon>
        <taxon>Actinomycetota</taxon>
        <taxon>Actinomycetes</taxon>
        <taxon>Propionibacteriales</taxon>
        <taxon>Propionibacteriaceae</taxon>
        <taxon>Microlunatus</taxon>
    </lineage>
</organism>
<feature type="domain" description="Signal transduction histidine kinase subgroup 3 dimerisation and phosphoacceptor" evidence="10">
    <location>
        <begin position="200"/>
        <end position="265"/>
    </location>
</feature>
<dbReference type="InterPro" id="IPR011712">
    <property type="entry name" value="Sig_transdc_His_kin_sub3_dim/P"/>
</dbReference>
<evidence type="ECO:0000256" key="7">
    <source>
        <dbReference type="ARBA" id="ARBA00022840"/>
    </source>
</evidence>
<dbReference type="Gene3D" id="3.30.565.10">
    <property type="entry name" value="Histidine kinase-like ATPase, C-terminal domain"/>
    <property type="match status" value="1"/>
</dbReference>
<evidence type="ECO:0000256" key="9">
    <source>
        <dbReference type="SAM" id="Phobius"/>
    </source>
</evidence>
<dbReference type="InterPro" id="IPR036890">
    <property type="entry name" value="HATPase_C_sf"/>
</dbReference>
<keyword evidence="5" id="KW-0547">Nucleotide-binding</keyword>
<dbReference type="InterPro" id="IPR050482">
    <property type="entry name" value="Sensor_HK_TwoCompSys"/>
</dbReference>
<evidence type="ECO:0000259" key="10">
    <source>
        <dbReference type="Pfam" id="PF07730"/>
    </source>
</evidence>
<dbReference type="KEGG" id="mik:FOE78_03515"/>
<evidence type="ECO:0000256" key="8">
    <source>
        <dbReference type="ARBA" id="ARBA00023012"/>
    </source>
</evidence>
<evidence type="ECO:0000256" key="5">
    <source>
        <dbReference type="ARBA" id="ARBA00022741"/>
    </source>
</evidence>
<dbReference type="Gene3D" id="1.20.5.1930">
    <property type="match status" value="1"/>
</dbReference>
<sequence>MNVGKYQPPPVSRRGYLWRILVAAAISLTVFIADSSDASTVMLIVDLVAAAICWPLVFWRRRRPAAVALIIGLLAAVSPLSTGPALWAGFSLATTRRWSQYVLVAGACLAASFAYAPIHDPHVFDDIRFRDANGKLLSYWPITLLVVVLLILVVVGLMVLIAAWGGQVGARRELLWTLRDRAERAEAERDLRVAQARSLERERIAREMHDGLAHRISQISMHAGALAFRDGLSATELHQSMEIIQQASHQAMIELRDVLGVLRDTDGGDGTRPLPTSADVAELITFNRAAGMEVIDQIDPMISERLPDQLGRAVYRIVQEGLTNASRHAPGAPVSVTIEGAVGEQVTVTISNPLRIVGSSLPDSGFGLIGLQERVALLGGTLQSGSRFDRYQLQVRLPWSA</sequence>
<evidence type="ECO:0000313" key="12">
    <source>
        <dbReference type="Proteomes" id="UP000319263"/>
    </source>
</evidence>
<dbReference type="GO" id="GO:0046983">
    <property type="term" value="F:protein dimerization activity"/>
    <property type="evidence" value="ECO:0007669"/>
    <property type="project" value="InterPro"/>
</dbReference>
<dbReference type="EMBL" id="CP041692">
    <property type="protein sequence ID" value="QDP95106.1"/>
    <property type="molecule type" value="Genomic_DNA"/>
</dbReference>
<evidence type="ECO:0000313" key="11">
    <source>
        <dbReference type="EMBL" id="QDP95106.1"/>
    </source>
</evidence>
<dbReference type="SUPFAM" id="SSF55874">
    <property type="entry name" value="ATPase domain of HSP90 chaperone/DNA topoisomerase II/histidine kinase"/>
    <property type="match status" value="1"/>
</dbReference>
<dbReference type="EC" id="2.7.13.3" evidence="2"/>
<keyword evidence="4" id="KW-0808">Transferase</keyword>
<accession>A0A516PV96</accession>
<dbReference type="RefSeq" id="WP_143985088.1">
    <property type="nucleotide sequence ID" value="NZ_CP041692.1"/>
</dbReference>
<keyword evidence="12" id="KW-1185">Reference proteome</keyword>
<evidence type="ECO:0000256" key="3">
    <source>
        <dbReference type="ARBA" id="ARBA00022553"/>
    </source>
</evidence>
<keyword evidence="9" id="KW-0812">Transmembrane</keyword>
<feature type="transmembrane region" description="Helical" evidence="9">
    <location>
        <begin position="16"/>
        <end position="33"/>
    </location>
</feature>
<gene>
    <name evidence="11" type="ORF">FOE78_03515</name>
</gene>
<evidence type="ECO:0000256" key="4">
    <source>
        <dbReference type="ARBA" id="ARBA00022679"/>
    </source>
</evidence>
<evidence type="ECO:0000256" key="2">
    <source>
        <dbReference type="ARBA" id="ARBA00012438"/>
    </source>
</evidence>
<protein>
    <recommendedName>
        <fullName evidence="2">histidine kinase</fullName>
        <ecNumber evidence="2">2.7.13.3</ecNumber>
    </recommendedName>
</protein>
<dbReference type="PANTHER" id="PTHR24421">
    <property type="entry name" value="NITRATE/NITRITE SENSOR PROTEIN NARX-RELATED"/>
    <property type="match status" value="1"/>
</dbReference>
<reference evidence="11 12" key="1">
    <citation type="submission" date="2019-07" db="EMBL/GenBank/DDBJ databases">
        <title>Microlunatus dokdonensis sp. nov. isolated from the rhizospheric soil of the wild plant Elymus tsukushiensis.</title>
        <authorList>
            <person name="Ghim S.-Y."/>
            <person name="Hwang Y.-J."/>
            <person name="Son J.-S."/>
            <person name="Shin J.-H."/>
        </authorList>
    </citation>
    <scope>NUCLEOTIDE SEQUENCE [LARGE SCALE GENOMIC DNA]</scope>
    <source>
        <strain evidence="11 12">KUDC0627</strain>
    </source>
</reference>
<dbReference type="GO" id="GO:0016020">
    <property type="term" value="C:membrane"/>
    <property type="evidence" value="ECO:0007669"/>
    <property type="project" value="InterPro"/>
</dbReference>
<keyword evidence="9" id="KW-0472">Membrane</keyword>
<keyword evidence="6" id="KW-0418">Kinase</keyword>
<comment type="catalytic activity">
    <reaction evidence="1">
        <text>ATP + protein L-histidine = ADP + protein N-phospho-L-histidine.</text>
        <dbReference type="EC" id="2.7.13.3"/>
    </reaction>
</comment>
<dbReference type="PANTHER" id="PTHR24421:SF10">
    <property type="entry name" value="NITRATE_NITRITE SENSOR PROTEIN NARQ"/>
    <property type="match status" value="1"/>
</dbReference>
<evidence type="ECO:0000256" key="1">
    <source>
        <dbReference type="ARBA" id="ARBA00000085"/>
    </source>
</evidence>
<dbReference type="Proteomes" id="UP000319263">
    <property type="component" value="Chromosome"/>
</dbReference>
<name>A0A516PV96_9ACTN</name>
<keyword evidence="7" id="KW-0067">ATP-binding</keyword>
<keyword evidence="8" id="KW-0902">Two-component regulatory system</keyword>
<feature type="transmembrane region" description="Helical" evidence="9">
    <location>
        <begin position="138"/>
        <end position="164"/>
    </location>
</feature>
<keyword evidence="9" id="KW-1133">Transmembrane helix</keyword>
<evidence type="ECO:0000256" key="6">
    <source>
        <dbReference type="ARBA" id="ARBA00022777"/>
    </source>
</evidence>
<feature type="transmembrane region" description="Helical" evidence="9">
    <location>
        <begin position="65"/>
        <end position="89"/>
    </location>
</feature>
<dbReference type="CDD" id="cd16917">
    <property type="entry name" value="HATPase_UhpB-NarQ-NarX-like"/>
    <property type="match status" value="1"/>
</dbReference>
<dbReference type="AlphaFoldDB" id="A0A516PV96"/>
<feature type="transmembrane region" description="Helical" evidence="9">
    <location>
        <begin position="101"/>
        <end position="118"/>
    </location>
</feature>
<dbReference type="OrthoDB" id="227596at2"/>
<dbReference type="GO" id="GO:0000155">
    <property type="term" value="F:phosphorelay sensor kinase activity"/>
    <property type="evidence" value="ECO:0007669"/>
    <property type="project" value="InterPro"/>
</dbReference>